<keyword evidence="5" id="KW-1185">Reference proteome</keyword>
<dbReference type="InterPro" id="IPR010982">
    <property type="entry name" value="Lambda_DNA-bd_dom_sf"/>
</dbReference>
<dbReference type="InterPro" id="IPR001387">
    <property type="entry name" value="Cro/C1-type_HTH"/>
</dbReference>
<keyword evidence="2" id="KW-0812">Transmembrane</keyword>
<feature type="domain" description="HTH cro/C1-type" evidence="3">
    <location>
        <begin position="7"/>
        <end position="61"/>
    </location>
</feature>
<gene>
    <name evidence="4" type="ORF">D5281_07315</name>
</gene>
<reference evidence="4" key="1">
    <citation type="submission" date="2018-09" db="EMBL/GenBank/DDBJ databases">
        <title>Murine metabolic-syndrome-specific gut microbial biobank.</title>
        <authorList>
            <person name="Liu C."/>
        </authorList>
    </citation>
    <scope>NUCLEOTIDE SEQUENCE</scope>
    <source>
        <strain evidence="4">D42-62</strain>
    </source>
</reference>
<dbReference type="RefSeq" id="WP_160559505.1">
    <property type="nucleotide sequence ID" value="NZ_QZDT01000008.1"/>
</dbReference>
<proteinExistence type="predicted"/>
<dbReference type="SUPFAM" id="SSF47413">
    <property type="entry name" value="lambda repressor-like DNA-binding domains"/>
    <property type="match status" value="1"/>
</dbReference>
<dbReference type="Pfam" id="PF01381">
    <property type="entry name" value="HTH_3"/>
    <property type="match status" value="1"/>
</dbReference>
<dbReference type="PANTHER" id="PTHR46558:SF13">
    <property type="entry name" value="HTH-TYPE TRANSCRIPTIONAL REGULATOR IMMR"/>
    <property type="match status" value="1"/>
</dbReference>
<feature type="transmembrane region" description="Helical" evidence="2">
    <location>
        <begin position="190"/>
        <end position="213"/>
    </location>
</feature>
<evidence type="ECO:0000313" key="4">
    <source>
        <dbReference type="EMBL" id="NBJ92412.1"/>
    </source>
</evidence>
<dbReference type="GO" id="GO:0003677">
    <property type="term" value="F:DNA binding"/>
    <property type="evidence" value="ECO:0007669"/>
    <property type="project" value="UniProtKB-KW"/>
</dbReference>
<evidence type="ECO:0000256" key="1">
    <source>
        <dbReference type="ARBA" id="ARBA00023125"/>
    </source>
</evidence>
<dbReference type="PANTHER" id="PTHR46558">
    <property type="entry name" value="TRACRIPTIONAL REGULATORY PROTEIN-RELATED-RELATED"/>
    <property type="match status" value="1"/>
</dbReference>
<evidence type="ECO:0000313" key="5">
    <source>
        <dbReference type="Proteomes" id="UP001154420"/>
    </source>
</evidence>
<keyword evidence="2" id="KW-0472">Membrane</keyword>
<dbReference type="CDD" id="cd00093">
    <property type="entry name" value="HTH_XRE"/>
    <property type="match status" value="1"/>
</dbReference>
<name>A0A9X5GSY4_9FIRM</name>
<feature type="transmembrane region" description="Helical" evidence="2">
    <location>
        <begin position="89"/>
        <end position="110"/>
    </location>
</feature>
<dbReference type="AlphaFoldDB" id="A0A9X5GSY4"/>
<keyword evidence="2" id="KW-1133">Transmembrane helix</keyword>
<dbReference type="Gene3D" id="1.10.260.40">
    <property type="entry name" value="lambda repressor-like DNA-binding domains"/>
    <property type="match status" value="1"/>
</dbReference>
<comment type="caution">
    <text evidence="4">The sequence shown here is derived from an EMBL/GenBank/DDBJ whole genome shotgun (WGS) entry which is preliminary data.</text>
</comment>
<organism evidence="4 5">
    <name type="scientific">Parablautia muri</name>
    <dbReference type="NCBI Taxonomy" id="2320879"/>
    <lineage>
        <taxon>Bacteria</taxon>
        <taxon>Bacillati</taxon>
        <taxon>Bacillota</taxon>
        <taxon>Clostridia</taxon>
        <taxon>Lachnospirales</taxon>
        <taxon>Lachnospiraceae</taxon>
        <taxon>Parablautia</taxon>
    </lineage>
</organism>
<dbReference type="Proteomes" id="UP001154420">
    <property type="component" value="Unassembled WGS sequence"/>
</dbReference>
<feature type="transmembrane region" description="Helical" evidence="2">
    <location>
        <begin position="150"/>
        <end position="170"/>
    </location>
</feature>
<evidence type="ECO:0000256" key="2">
    <source>
        <dbReference type="SAM" id="Phobius"/>
    </source>
</evidence>
<protein>
    <submittedName>
        <fullName evidence="4">XRE family transcriptional regulator</fullName>
    </submittedName>
</protein>
<evidence type="ECO:0000259" key="3">
    <source>
        <dbReference type="PROSITE" id="PS50943"/>
    </source>
</evidence>
<dbReference type="EMBL" id="QZDT01000008">
    <property type="protein sequence ID" value="NBJ92412.1"/>
    <property type="molecule type" value="Genomic_DNA"/>
</dbReference>
<dbReference type="SMART" id="SM00530">
    <property type="entry name" value="HTH_XRE"/>
    <property type="match status" value="1"/>
</dbReference>
<dbReference type="PROSITE" id="PS50943">
    <property type="entry name" value="HTH_CROC1"/>
    <property type="match status" value="1"/>
</dbReference>
<sequence>MRIGERIHNLRKAKGVSQEQLADMAGVSRQAVSKWESEQSIPDIEKIILLSDYFEVTTDYLLKGTEPVEKAAEEMKEVKEAEPKLDAKLFSTAGTILNATGLVLAITIWIERCMAYTAGVGIMIMFGGTGVFLTGQILDTKDKGKAKYLFILWNVWILPFIPLACCFNIVDGLLGGYFGLIAPVPMLGNSFFTFTCYWIMYIAMCITADFVVIRKKI</sequence>
<accession>A0A9X5GSY4</accession>
<feature type="transmembrane region" description="Helical" evidence="2">
    <location>
        <begin position="116"/>
        <end position="138"/>
    </location>
</feature>
<keyword evidence="1" id="KW-0238">DNA-binding</keyword>
<dbReference type="OrthoDB" id="9801008at2"/>